<reference evidence="1" key="2">
    <citation type="submission" date="2018-05" db="EMBL/GenBank/DDBJ databases">
        <title>OgluRS3 (Oryza glumaepatula Reference Sequence Version 3).</title>
        <authorList>
            <person name="Zhang J."/>
            <person name="Kudrna D."/>
            <person name="Lee S."/>
            <person name="Talag J."/>
            <person name="Welchert J."/>
            <person name="Wing R.A."/>
        </authorList>
    </citation>
    <scope>NUCLEOTIDE SEQUENCE [LARGE SCALE GENOMIC DNA]</scope>
</reference>
<dbReference type="STRING" id="40148.A0A0E0BSK3"/>
<keyword evidence="2" id="KW-1185">Reference proteome</keyword>
<evidence type="ECO:0008006" key="3">
    <source>
        <dbReference type="Google" id="ProtNLM"/>
    </source>
</evidence>
<accession>A0A0E0BSK3</accession>
<proteinExistence type="predicted"/>
<dbReference type="Gramene" id="OGLUM12G13140.1">
    <property type="protein sequence ID" value="OGLUM12G13140.1"/>
    <property type="gene ID" value="OGLUM12G13140"/>
</dbReference>
<dbReference type="PANTHER" id="PTHR23070">
    <property type="entry name" value="BCS1 AAA-TYPE ATPASE"/>
    <property type="match status" value="1"/>
</dbReference>
<evidence type="ECO:0000313" key="2">
    <source>
        <dbReference type="Proteomes" id="UP000026961"/>
    </source>
</evidence>
<dbReference type="Gene3D" id="3.40.50.300">
    <property type="entry name" value="P-loop containing nucleotide triphosphate hydrolases"/>
    <property type="match status" value="1"/>
</dbReference>
<dbReference type="EnsemblPlants" id="OGLUM12G13140.1">
    <property type="protein sequence ID" value="OGLUM12G13140.1"/>
    <property type="gene ID" value="OGLUM12G13140"/>
</dbReference>
<dbReference type="Proteomes" id="UP000026961">
    <property type="component" value="Chromosome 12"/>
</dbReference>
<dbReference type="SUPFAM" id="SSF52540">
    <property type="entry name" value="P-loop containing nucleoside triphosphate hydrolases"/>
    <property type="match status" value="1"/>
</dbReference>
<dbReference type="HOGENOM" id="CLU_1512851_0_0_1"/>
<organism evidence="1">
    <name type="scientific">Oryza glumipatula</name>
    <dbReference type="NCBI Taxonomy" id="40148"/>
    <lineage>
        <taxon>Eukaryota</taxon>
        <taxon>Viridiplantae</taxon>
        <taxon>Streptophyta</taxon>
        <taxon>Embryophyta</taxon>
        <taxon>Tracheophyta</taxon>
        <taxon>Spermatophyta</taxon>
        <taxon>Magnoliopsida</taxon>
        <taxon>Liliopsida</taxon>
        <taxon>Poales</taxon>
        <taxon>Poaceae</taxon>
        <taxon>BOP clade</taxon>
        <taxon>Oryzoideae</taxon>
        <taxon>Oryzeae</taxon>
        <taxon>Oryzinae</taxon>
        <taxon>Oryza</taxon>
    </lineage>
</organism>
<sequence length="178" mass="20700">MADNNLTVFRLAENLEVVDSFHGARMWWNLSFDEHQEHKLVLVFHKRHHEGKKYHSDDGKAWKRGYLRNGPSGVGKSCMITAMSKFLWYDVYDYDLDLTIVRKLFLETTEQSIIVIEDIHVIEDDLITLCKDKKATNGGELPFDYENEKGKVTLSGAAQLRRQAMVSIRRRVHLCAHH</sequence>
<name>A0A0E0BSK3_9ORYZ</name>
<dbReference type="InterPro" id="IPR027417">
    <property type="entry name" value="P-loop_NTPase"/>
</dbReference>
<protein>
    <recommendedName>
        <fullName evidence="3">ATPase AAA-type core domain-containing protein</fullName>
    </recommendedName>
</protein>
<dbReference type="InterPro" id="IPR050747">
    <property type="entry name" value="Mitochondrial_chaperone_BCS1"/>
</dbReference>
<evidence type="ECO:0000313" key="1">
    <source>
        <dbReference type="EnsemblPlants" id="OGLUM12G13140.1"/>
    </source>
</evidence>
<reference evidence="1" key="1">
    <citation type="submission" date="2015-04" db="UniProtKB">
        <authorList>
            <consortium name="EnsemblPlants"/>
        </authorList>
    </citation>
    <scope>IDENTIFICATION</scope>
</reference>
<dbReference type="AlphaFoldDB" id="A0A0E0BSK3"/>
<dbReference type="eggNOG" id="KOG0743">
    <property type="taxonomic scope" value="Eukaryota"/>
</dbReference>